<dbReference type="EMBL" id="JACCJC010000052">
    <property type="protein sequence ID" value="KAF6231901.1"/>
    <property type="molecule type" value="Genomic_DNA"/>
</dbReference>
<proteinExistence type="predicted"/>
<dbReference type="Proteomes" id="UP000578531">
    <property type="component" value="Unassembled WGS sequence"/>
</dbReference>
<organism evidence="1 2">
    <name type="scientific">Letharia columbiana</name>
    <dbReference type="NCBI Taxonomy" id="112416"/>
    <lineage>
        <taxon>Eukaryota</taxon>
        <taxon>Fungi</taxon>
        <taxon>Dikarya</taxon>
        <taxon>Ascomycota</taxon>
        <taxon>Pezizomycotina</taxon>
        <taxon>Lecanoromycetes</taxon>
        <taxon>OSLEUM clade</taxon>
        <taxon>Lecanoromycetidae</taxon>
        <taxon>Lecanorales</taxon>
        <taxon>Lecanorineae</taxon>
        <taxon>Parmeliaceae</taxon>
        <taxon>Letharia</taxon>
    </lineage>
</organism>
<dbReference type="AlphaFoldDB" id="A0A8H6L1C0"/>
<evidence type="ECO:0000313" key="1">
    <source>
        <dbReference type="EMBL" id="KAF6231901.1"/>
    </source>
</evidence>
<dbReference type="OrthoDB" id="10334515at2759"/>
<dbReference type="GeneID" id="59291387"/>
<gene>
    <name evidence="1" type="ORF">HO173_009738</name>
</gene>
<reference evidence="1 2" key="1">
    <citation type="journal article" date="2020" name="Genomics">
        <title>Complete, high-quality genomes from long-read metagenomic sequencing of two wolf lichen thalli reveals enigmatic genome architecture.</title>
        <authorList>
            <person name="McKenzie S.K."/>
            <person name="Walston R.F."/>
            <person name="Allen J.L."/>
        </authorList>
    </citation>
    <scope>NUCLEOTIDE SEQUENCE [LARGE SCALE GENOMIC DNA]</scope>
    <source>
        <strain evidence="1">WasteWater2</strain>
    </source>
</reference>
<name>A0A8H6L1C0_9LECA</name>
<accession>A0A8H6L1C0</accession>
<protein>
    <submittedName>
        <fullName evidence="1">Uncharacterized protein</fullName>
    </submittedName>
</protein>
<dbReference type="RefSeq" id="XP_037161332.1">
    <property type="nucleotide sequence ID" value="XM_037311626.1"/>
</dbReference>
<comment type="caution">
    <text evidence="1">The sequence shown here is derived from an EMBL/GenBank/DDBJ whole genome shotgun (WGS) entry which is preliminary data.</text>
</comment>
<evidence type="ECO:0000313" key="2">
    <source>
        <dbReference type="Proteomes" id="UP000578531"/>
    </source>
</evidence>
<sequence length="132" mass="14010">MLFKATNPELSAVRTFNDPRRHAVSYLLVHVHAMVSLALGSFNGSMPGLSFMAKSNPNVGITISGDELGETIPAASDAITDLTHEIGTHPTEIDIAIAGNLVFTSGSAEHKSNTARYIFSAFSLSLMVGFSE</sequence>
<keyword evidence="2" id="KW-1185">Reference proteome</keyword>